<evidence type="ECO:0000256" key="6">
    <source>
        <dbReference type="ARBA" id="ARBA00034125"/>
    </source>
</evidence>
<dbReference type="PANTHER" id="PTHR34390:SF2">
    <property type="entry name" value="SUCCINATE TRANSPORTER SUBUNIT YJJP-RELATED"/>
    <property type="match status" value="1"/>
</dbReference>
<comment type="subcellular location">
    <subcellularLocation>
        <location evidence="1">Cell membrane</location>
        <topology evidence="1">Multi-pass membrane protein</topology>
    </subcellularLocation>
</comment>
<keyword evidence="5" id="KW-0472">Membrane</keyword>
<reference evidence="8" key="1">
    <citation type="submission" date="2016-09" db="EMBL/GenBank/DDBJ databases">
        <title>Comparative genomics of the Campylobacter concisus group.</title>
        <authorList>
            <person name="Miller W.G."/>
            <person name="Yee E."/>
            <person name="Chapman M.H."/>
            <person name="Huynh S."/>
            <person name="Bono J.L."/>
            <person name="On S.L.W."/>
            <person name="StLeger J."/>
            <person name="Foster G."/>
            <person name="Parker C.T."/>
        </authorList>
    </citation>
    <scope>NUCLEOTIDE SEQUENCE [LARGE SCALE GENOMIC DNA]</scope>
    <source>
        <strain evidence="8">RM18021</strain>
    </source>
</reference>
<dbReference type="Pfam" id="PF06738">
    <property type="entry name" value="ThrE"/>
    <property type="match status" value="1"/>
</dbReference>
<sequence>MNKPDIEEVAKFLIEYTSKMLSIGTYTARVDRCVSRVAKSYGYNVSLTALTKHFSISITDNSNSSIFRTYVIDTPNHFISFSLISELSALSWQIQDERLNIQDAIQNYNEIINFKQNHIKKTILFISLANAAFCKLFGGDTGSMFVVFVATFIGFIFRHLTTKIRLNIKLQHLMAAFISSFVAYLGIYFGFSSTPDIAIGSSVLYLMPGVMLINSTFDILNSNVLIGLAKAINTGLLIVCIAIGVYITLSISSIKLLNV</sequence>
<keyword evidence="2" id="KW-1003">Cell membrane</keyword>
<proteinExistence type="inferred from homology"/>
<keyword evidence="4" id="KW-1133">Transmembrane helix</keyword>
<evidence type="ECO:0000313" key="8">
    <source>
        <dbReference type="Proteomes" id="UP000190868"/>
    </source>
</evidence>
<evidence type="ECO:0000256" key="5">
    <source>
        <dbReference type="ARBA" id="ARBA00023136"/>
    </source>
</evidence>
<comment type="similarity">
    <text evidence="6">Belongs to the ThrE exporter (TC 2.A.79) family.</text>
</comment>
<dbReference type="InterPro" id="IPR010619">
    <property type="entry name" value="ThrE-like_N"/>
</dbReference>
<dbReference type="GO" id="GO:0005886">
    <property type="term" value="C:plasma membrane"/>
    <property type="evidence" value="ECO:0007669"/>
    <property type="project" value="UniProtKB-SubCell"/>
</dbReference>
<evidence type="ECO:0000256" key="3">
    <source>
        <dbReference type="ARBA" id="ARBA00022692"/>
    </source>
</evidence>
<name>A0A1S6U7C6_9BACT</name>
<evidence type="ECO:0000256" key="1">
    <source>
        <dbReference type="ARBA" id="ARBA00004651"/>
    </source>
</evidence>
<organism evidence="7 8">
    <name type="scientific">Campylobacter pinnipediorum subsp. caledonicus</name>
    <dbReference type="NCBI Taxonomy" id="1874362"/>
    <lineage>
        <taxon>Bacteria</taxon>
        <taxon>Pseudomonadati</taxon>
        <taxon>Campylobacterota</taxon>
        <taxon>Epsilonproteobacteria</taxon>
        <taxon>Campylobacterales</taxon>
        <taxon>Campylobacteraceae</taxon>
        <taxon>Campylobacter</taxon>
    </lineage>
</organism>
<keyword evidence="3" id="KW-0812">Transmembrane</keyword>
<protein>
    <submittedName>
        <fullName evidence="7">Hypothetical membrane protein (DUF1212 domain)</fullName>
    </submittedName>
</protein>
<evidence type="ECO:0000256" key="2">
    <source>
        <dbReference type="ARBA" id="ARBA00022475"/>
    </source>
</evidence>
<evidence type="ECO:0000256" key="4">
    <source>
        <dbReference type="ARBA" id="ARBA00022989"/>
    </source>
</evidence>
<keyword evidence="8" id="KW-1185">Reference proteome</keyword>
<dbReference type="RefSeq" id="WP_078423216.1">
    <property type="nucleotide sequence ID" value="NZ_CP017018.1"/>
</dbReference>
<evidence type="ECO:0000313" key="7">
    <source>
        <dbReference type="EMBL" id="AQW87575.1"/>
    </source>
</evidence>
<dbReference type="InterPro" id="IPR050539">
    <property type="entry name" value="ThrE_Dicarb/AminoAcid_Exp"/>
</dbReference>
<dbReference type="GO" id="GO:0022857">
    <property type="term" value="F:transmembrane transporter activity"/>
    <property type="evidence" value="ECO:0007669"/>
    <property type="project" value="InterPro"/>
</dbReference>
<dbReference type="GO" id="GO:0015744">
    <property type="term" value="P:succinate transport"/>
    <property type="evidence" value="ECO:0007669"/>
    <property type="project" value="TreeGrafter"/>
</dbReference>
<dbReference type="EMBL" id="CP017258">
    <property type="protein sequence ID" value="AQW87575.1"/>
    <property type="molecule type" value="Genomic_DNA"/>
</dbReference>
<dbReference type="AlphaFoldDB" id="A0A1S6U7C6"/>
<accession>A0A1S6U7C6</accession>
<dbReference type="PANTHER" id="PTHR34390">
    <property type="entry name" value="UPF0442 PROTEIN YJJB-RELATED"/>
    <property type="match status" value="1"/>
</dbReference>
<dbReference type="KEGG" id="cpin:CPIN18020_0759"/>
<dbReference type="GeneID" id="56566399"/>
<gene>
    <name evidence="7" type="ORF">CPIN18021_0763</name>
</gene>
<dbReference type="Proteomes" id="UP000190868">
    <property type="component" value="Chromosome"/>
</dbReference>